<protein>
    <submittedName>
        <fullName evidence="2">Uncharacterized protein</fullName>
    </submittedName>
</protein>
<evidence type="ECO:0000313" key="2">
    <source>
        <dbReference type="EMBL" id="TXB97015.1"/>
    </source>
</evidence>
<accession>A0A5C6SET7</accession>
<reference evidence="2 3" key="1">
    <citation type="submission" date="2019-07" db="EMBL/GenBank/DDBJ databases">
        <title>The First High-Quality Draft Genome Sequence of the Causal Agent of the Current Panama Disease Epidemic.</title>
        <authorList>
            <person name="Warmington R.J."/>
            <person name="Kay W."/>
            <person name="Jeffries A."/>
            <person name="Bebber D."/>
            <person name="Moore K."/>
            <person name="Studholme D.J."/>
        </authorList>
    </citation>
    <scope>NUCLEOTIDE SEQUENCE [LARGE SCALE GENOMIC DNA]</scope>
    <source>
        <strain evidence="2 3">TR4</strain>
    </source>
</reference>
<proteinExistence type="predicted"/>
<name>A0A5C6SET7_FUSOC</name>
<sequence>MSSNIAHVTEEISAVGFSVHQDAHFGALVDSVINKKFNFYSEEGFSLFRAVLRNDLVSNVIPDVIKAVLPEPVFIFCRVFGRTRQKHSIVNRKDEKSMRILTVWCWSSESKATLYSGSHLHHLNAKDSDNSLLEVSDKALQQDDIQQRPYHIDLGGFAIVDGRCAWQMMNGKGVLFGFAIPDEARHWFPMAFPSTLQSTITNIMAGTDIAIRADYRRVAQPQKHITTTTTTNEKEQVKTTSAGNSDQAHDMASDQRPSESNLDSHEGRIDDISHK</sequence>
<feature type="region of interest" description="Disordered" evidence="1">
    <location>
        <begin position="222"/>
        <end position="275"/>
    </location>
</feature>
<evidence type="ECO:0000256" key="1">
    <source>
        <dbReference type="SAM" id="MobiDB-lite"/>
    </source>
</evidence>
<evidence type="ECO:0000313" key="3">
    <source>
        <dbReference type="Proteomes" id="UP000321331"/>
    </source>
</evidence>
<gene>
    <name evidence="2" type="ORF">FocTR4_00012179</name>
</gene>
<dbReference type="AlphaFoldDB" id="A0A5C6SET7"/>
<organism evidence="2 3">
    <name type="scientific">Fusarium oxysporum f. sp. cubense</name>
    <dbReference type="NCBI Taxonomy" id="61366"/>
    <lineage>
        <taxon>Eukaryota</taxon>
        <taxon>Fungi</taxon>
        <taxon>Dikarya</taxon>
        <taxon>Ascomycota</taxon>
        <taxon>Pezizomycotina</taxon>
        <taxon>Sordariomycetes</taxon>
        <taxon>Hypocreomycetidae</taxon>
        <taxon>Hypocreales</taxon>
        <taxon>Nectriaceae</taxon>
        <taxon>Fusarium</taxon>
        <taxon>Fusarium oxysporum species complex</taxon>
    </lineage>
</organism>
<comment type="caution">
    <text evidence="2">The sequence shown here is derived from an EMBL/GenBank/DDBJ whole genome shotgun (WGS) entry which is preliminary data.</text>
</comment>
<dbReference type="Proteomes" id="UP000321331">
    <property type="component" value="Unassembled WGS sequence"/>
</dbReference>
<feature type="compositionally biased region" description="Basic and acidic residues" evidence="1">
    <location>
        <begin position="247"/>
        <end position="275"/>
    </location>
</feature>
<dbReference type="EMBL" id="VMNF01000014">
    <property type="protein sequence ID" value="TXB97015.1"/>
    <property type="molecule type" value="Genomic_DNA"/>
</dbReference>